<dbReference type="Proteomes" id="UP000321797">
    <property type="component" value="Unassembled WGS sequence"/>
</dbReference>
<comment type="caution">
    <text evidence="1">The sequence shown here is derived from an EMBL/GenBank/DDBJ whole genome shotgun (WGS) entry which is preliminary data.</text>
</comment>
<evidence type="ECO:0000313" key="1">
    <source>
        <dbReference type="EMBL" id="TXI56668.1"/>
    </source>
</evidence>
<protein>
    <submittedName>
        <fullName evidence="1">Uncharacterized protein</fullName>
    </submittedName>
</protein>
<gene>
    <name evidence="1" type="ORF">E6Q54_09900</name>
</gene>
<proteinExistence type="predicted"/>
<organism evidence="1 2">
    <name type="scientific">Mycolicibacter arupensis</name>
    <dbReference type="NCBI Taxonomy" id="342002"/>
    <lineage>
        <taxon>Bacteria</taxon>
        <taxon>Bacillati</taxon>
        <taxon>Actinomycetota</taxon>
        <taxon>Actinomycetes</taxon>
        <taxon>Mycobacteriales</taxon>
        <taxon>Mycobacteriaceae</taxon>
        <taxon>Mycolicibacter</taxon>
    </lineage>
</organism>
<dbReference type="AlphaFoldDB" id="A0A5C7Y5F4"/>
<accession>A0A5C7Y5F4</accession>
<reference evidence="1 2" key="1">
    <citation type="submission" date="2018-09" db="EMBL/GenBank/DDBJ databases">
        <title>Metagenome Assembled Genomes from an Advanced Water Purification Facility.</title>
        <authorList>
            <person name="Stamps B.W."/>
            <person name="Spear J.R."/>
        </authorList>
    </citation>
    <scope>NUCLEOTIDE SEQUENCE [LARGE SCALE GENOMIC DNA]</scope>
    <source>
        <strain evidence="1">Bin_29_2</strain>
    </source>
</reference>
<name>A0A5C7Y5F4_9MYCO</name>
<dbReference type="EMBL" id="SSGD01000048">
    <property type="protein sequence ID" value="TXI56668.1"/>
    <property type="molecule type" value="Genomic_DNA"/>
</dbReference>
<sequence length="175" mass="19344">MSLAAFQDTALAHFYNPPATWRIDHGRDGWWTLTDVHGAPIERYQTQRQAERAQHSGPAAATWYSRTDWYLGYAAGRALTRPEQGFVAQLVEQANNAAPDGAQRPIRFIDQAPDDGRTWTAIQRPDGRYYVHGAGPYPHDADDLEFLDEPAITRLAALVASLIGCDDMHAAAALA</sequence>
<evidence type="ECO:0000313" key="2">
    <source>
        <dbReference type="Proteomes" id="UP000321797"/>
    </source>
</evidence>
<dbReference type="RefSeq" id="WP_276760311.1">
    <property type="nucleotide sequence ID" value="NZ_SSGD01000048.1"/>
</dbReference>